<dbReference type="SUPFAM" id="SSF57256">
    <property type="entry name" value="Elafin-like"/>
    <property type="match status" value="1"/>
</dbReference>
<proteinExistence type="predicted"/>
<keyword evidence="3" id="KW-1185">Reference proteome</keyword>
<dbReference type="OrthoDB" id="4473401at2759"/>
<accession>A0A2T7P6C2</accession>
<reference evidence="2 3" key="1">
    <citation type="submission" date="2018-04" db="EMBL/GenBank/DDBJ databases">
        <title>The genome of golden apple snail Pomacea canaliculata provides insight into stress tolerance and invasive adaptation.</title>
        <authorList>
            <person name="Liu C."/>
            <person name="Liu B."/>
            <person name="Ren Y."/>
            <person name="Zhang Y."/>
            <person name="Wang H."/>
            <person name="Li S."/>
            <person name="Jiang F."/>
            <person name="Yin L."/>
            <person name="Zhang G."/>
            <person name="Qian W."/>
            <person name="Fan W."/>
        </authorList>
    </citation>
    <scope>NUCLEOTIDE SEQUENCE [LARGE SCALE GENOMIC DNA]</scope>
    <source>
        <strain evidence="2">SZHN2017</strain>
        <tissue evidence="2">Muscle</tissue>
    </source>
</reference>
<sequence length="241" mass="25787">MRYPPTGNERVCSDGQPLWVITGTGDYSQASCWRVVNRTTCPSNYRCVTSPVDSYAVCCPSSDKIGECPEPQPGNVGVCADMCQEDTNCPGDLKCCQNPCGAHTCQTPVHSLTCENTVSVDEVVMGLVFLVAVLVTVSYLPSSTRAATCAATLCMANSICREILDRSTGVISARCLDPKFYPLSGHDQICTDGQPLWIVTNNRGYAEAACGRVVDRTTCPSGYTCVIAPNDAYSLCCPSFS</sequence>
<dbReference type="Proteomes" id="UP000245119">
    <property type="component" value="Linkage Group LG6"/>
</dbReference>
<dbReference type="GO" id="GO:0030414">
    <property type="term" value="F:peptidase inhibitor activity"/>
    <property type="evidence" value="ECO:0007669"/>
    <property type="project" value="InterPro"/>
</dbReference>
<dbReference type="SMART" id="SM00217">
    <property type="entry name" value="WAP"/>
    <property type="match status" value="1"/>
</dbReference>
<evidence type="ECO:0000313" key="3">
    <source>
        <dbReference type="Proteomes" id="UP000245119"/>
    </source>
</evidence>
<dbReference type="Pfam" id="PF00095">
    <property type="entry name" value="WAP"/>
    <property type="match status" value="1"/>
</dbReference>
<dbReference type="SMART" id="SM00289">
    <property type="entry name" value="WR1"/>
    <property type="match status" value="2"/>
</dbReference>
<dbReference type="AlphaFoldDB" id="A0A2T7P6C2"/>
<dbReference type="InterPro" id="IPR008197">
    <property type="entry name" value="WAP_dom"/>
</dbReference>
<protein>
    <recommendedName>
        <fullName evidence="1">WAP domain-containing protein</fullName>
    </recommendedName>
</protein>
<evidence type="ECO:0000313" key="2">
    <source>
        <dbReference type="EMBL" id="PVD28970.1"/>
    </source>
</evidence>
<organism evidence="2 3">
    <name type="scientific">Pomacea canaliculata</name>
    <name type="common">Golden apple snail</name>
    <dbReference type="NCBI Taxonomy" id="400727"/>
    <lineage>
        <taxon>Eukaryota</taxon>
        <taxon>Metazoa</taxon>
        <taxon>Spiralia</taxon>
        <taxon>Lophotrochozoa</taxon>
        <taxon>Mollusca</taxon>
        <taxon>Gastropoda</taxon>
        <taxon>Caenogastropoda</taxon>
        <taxon>Architaenioglossa</taxon>
        <taxon>Ampullarioidea</taxon>
        <taxon>Ampullariidae</taxon>
        <taxon>Pomacea</taxon>
    </lineage>
</organism>
<evidence type="ECO:0000259" key="1">
    <source>
        <dbReference type="PROSITE" id="PS51390"/>
    </source>
</evidence>
<dbReference type="CDD" id="cd00199">
    <property type="entry name" value="WAP"/>
    <property type="match status" value="1"/>
</dbReference>
<comment type="caution">
    <text evidence="2">The sequence shown here is derived from an EMBL/GenBank/DDBJ whole genome shotgun (WGS) entry which is preliminary data.</text>
</comment>
<dbReference type="GO" id="GO:0005576">
    <property type="term" value="C:extracellular region"/>
    <property type="evidence" value="ECO:0007669"/>
    <property type="project" value="InterPro"/>
</dbReference>
<dbReference type="EMBL" id="PZQS01000006">
    <property type="protein sequence ID" value="PVD28970.1"/>
    <property type="molecule type" value="Genomic_DNA"/>
</dbReference>
<name>A0A2T7P6C2_POMCA</name>
<dbReference type="InterPro" id="IPR006150">
    <property type="entry name" value="Cys_repeat_1"/>
</dbReference>
<feature type="domain" description="WAP" evidence="1">
    <location>
        <begin position="61"/>
        <end position="109"/>
    </location>
</feature>
<dbReference type="Gene3D" id="4.10.75.10">
    <property type="entry name" value="Elafin-like"/>
    <property type="match status" value="1"/>
</dbReference>
<dbReference type="InterPro" id="IPR036645">
    <property type="entry name" value="Elafin-like_sf"/>
</dbReference>
<gene>
    <name evidence="2" type="ORF">C0Q70_11567</name>
</gene>
<dbReference type="PROSITE" id="PS51390">
    <property type="entry name" value="WAP"/>
    <property type="match status" value="1"/>
</dbReference>
<dbReference type="Pfam" id="PF14625">
    <property type="entry name" value="Lustrin_cystein"/>
    <property type="match status" value="2"/>
</dbReference>
<dbReference type="InterPro" id="IPR028150">
    <property type="entry name" value="Lustrin_cystein"/>
</dbReference>